<feature type="transmembrane region" description="Helical" evidence="1">
    <location>
        <begin position="55"/>
        <end position="74"/>
    </location>
</feature>
<comment type="caution">
    <text evidence="2">The sequence shown here is derived from an EMBL/GenBank/DDBJ whole genome shotgun (WGS) entry which is preliminary data.</text>
</comment>
<keyword evidence="1" id="KW-0472">Membrane</keyword>
<dbReference type="Proteomes" id="UP000596938">
    <property type="component" value="Unassembled WGS sequence"/>
</dbReference>
<gene>
    <name evidence="2" type="ORF">GCM10011577_10820</name>
</gene>
<reference evidence="3" key="1">
    <citation type="journal article" date="2019" name="Int. J. Syst. Evol. Microbiol.">
        <title>The Global Catalogue of Microorganisms (GCM) 10K type strain sequencing project: providing services to taxonomists for standard genome sequencing and annotation.</title>
        <authorList>
            <consortium name="The Broad Institute Genomics Platform"/>
            <consortium name="The Broad Institute Genome Sequencing Center for Infectious Disease"/>
            <person name="Wu L."/>
            <person name="Ma J."/>
        </authorList>
    </citation>
    <scope>NUCLEOTIDE SEQUENCE [LARGE SCALE GENOMIC DNA]</scope>
    <source>
        <strain evidence="3">CGMCC 1.1927</strain>
    </source>
</reference>
<organism evidence="2 3">
    <name type="scientific">Pseudarthrobacter polychromogenes</name>
    <dbReference type="NCBI Taxonomy" id="1676"/>
    <lineage>
        <taxon>Bacteria</taxon>
        <taxon>Bacillati</taxon>
        <taxon>Actinomycetota</taxon>
        <taxon>Actinomycetes</taxon>
        <taxon>Micrococcales</taxon>
        <taxon>Micrococcaceae</taxon>
        <taxon>Pseudarthrobacter</taxon>
    </lineage>
</organism>
<accession>A0ABQ1XDM3</accession>
<protein>
    <submittedName>
        <fullName evidence="2">Uncharacterized protein</fullName>
    </submittedName>
</protein>
<evidence type="ECO:0000256" key="1">
    <source>
        <dbReference type="SAM" id="Phobius"/>
    </source>
</evidence>
<dbReference type="EMBL" id="BMKU01000002">
    <property type="protein sequence ID" value="GGG90291.1"/>
    <property type="molecule type" value="Genomic_DNA"/>
</dbReference>
<feature type="transmembrane region" description="Helical" evidence="1">
    <location>
        <begin position="109"/>
        <end position="127"/>
    </location>
</feature>
<evidence type="ECO:0000313" key="2">
    <source>
        <dbReference type="EMBL" id="GGG90291.1"/>
    </source>
</evidence>
<evidence type="ECO:0000313" key="3">
    <source>
        <dbReference type="Proteomes" id="UP000596938"/>
    </source>
</evidence>
<keyword evidence="1" id="KW-1133">Transmembrane helix</keyword>
<keyword evidence="3" id="KW-1185">Reference proteome</keyword>
<feature type="transmembrane region" description="Helical" evidence="1">
    <location>
        <begin position="7"/>
        <end position="28"/>
    </location>
</feature>
<dbReference type="RefSeq" id="WP_188809401.1">
    <property type="nucleotide sequence ID" value="NZ_BAAAWV010000001.1"/>
</dbReference>
<keyword evidence="1" id="KW-0812">Transmembrane</keyword>
<sequence>MTLIYGVAVFVFQLPLIVGLFLLSFWLLNVAGPLLRGDVAFGHPAYEYLQSSKDLLVAAFGVLTATLALSSVLLHRWWKRSTAALGPMPAELRPKTFKAWNRQRRIMKVTYLAAGAVLLWILVLTVTKVASGVQAYEAWIALGEVGFDDPGYDEAHSLLDMSIALGGAGAIFFSILSVSCWRNYGRAQQVLGPEPARVTIRELDELNVNQRD</sequence>
<name>A0ABQ1XDM3_9MICC</name>
<proteinExistence type="predicted"/>
<feature type="transmembrane region" description="Helical" evidence="1">
    <location>
        <begin position="161"/>
        <end position="181"/>
    </location>
</feature>